<keyword evidence="6" id="KW-1185">Reference proteome</keyword>
<dbReference type="InterPro" id="IPR004045">
    <property type="entry name" value="Glutathione_S-Trfase_N"/>
</dbReference>
<evidence type="ECO:0000313" key="6">
    <source>
        <dbReference type="Proteomes" id="UP000762676"/>
    </source>
</evidence>
<dbReference type="InterPro" id="IPR036249">
    <property type="entry name" value="Thioredoxin-like_sf"/>
</dbReference>
<dbReference type="InterPro" id="IPR050213">
    <property type="entry name" value="GST_superfamily"/>
</dbReference>
<dbReference type="PROSITE" id="PS50404">
    <property type="entry name" value="GST_NTER"/>
    <property type="match status" value="1"/>
</dbReference>
<name>A0AAV4FM34_9GAST</name>
<keyword evidence="2" id="KW-0808">Transferase</keyword>
<dbReference type="Gene3D" id="3.40.30.10">
    <property type="entry name" value="Glutaredoxin"/>
    <property type="match status" value="1"/>
</dbReference>
<evidence type="ECO:0000256" key="3">
    <source>
        <dbReference type="ARBA" id="ARBA00047960"/>
    </source>
</evidence>
<evidence type="ECO:0000313" key="5">
    <source>
        <dbReference type="EMBL" id="GFR73991.1"/>
    </source>
</evidence>
<dbReference type="CDD" id="cd03039">
    <property type="entry name" value="GST_N_Sigma_like"/>
    <property type="match status" value="1"/>
</dbReference>
<accession>A0AAV4FM34</accession>
<dbReference type="GO" id="GO:0004364">
    <property type="term" value="F:glutathione transferase activity"/>
    <property type="evidence" value="ECO:0007669"/>
    <property type="project" value="UniProtKB-EC"/>
</dbReference>
<evidence type="ECO:0000259" key="4">
    <source>
        <dbReference type="PROSITE" id="PS50404"/>
    </source>
</evidence>
<feature type="domain" description="GST N-terminal" evidence="4">
    <location>
        <begin position="38"/>
        <end position="128"/>
    </location>
</feature>
<organism evidence="5 6">
    <name type="scientific">Elysia marginata</name>
    <dbReference type="NCBI Taxonomy" id="1093978"/>
    <lineage>
        <taxon>Eukaryota</taxon>
        <taxon>Metazoa</taxon>
        <taxon>Spiralia</taxon>
        <taxon>Lophotrochozoa</taxon>
        <taxon>Mollusca</taxon>
        <taxon>Gastropoda</taxon>
        <taxon>Heterobranchia</taxon>
        <taxon>Euthyneura</taxon>
        <taxon>Panpulmonata</taxon>
        <taxon>Sacoglossa</taxon>
        <taxon>Placobranchoidea</taxon>
        <taxon>Plakobranchidae</taxon>
        <taxon>Elysia</taxon>
    </lineage>
</organism>
<evidence type="ECO:0000256" key="1">
    <source>
        <dbReference type="ARBA" id="ARBA00012452"/>
    </source>
</evidence>
<dbReference type="SUPFAM" id="SSF52833">
    <property type="entry name" value="Thioredoxin-like"/>
    <property type="match status" value="1"/>
</dbReference>
<dbReference type="EMBL" id="BMAT01000828">
    <property type="protein sequence ID" value="GFR73991.1"/>
    <property type="molecule type" value="Genomic_DNA"/>
</dbReference>
<protein>
    <recommendedName>
        <fullName evidence="1">glutathione transferase</fullName>
        <ecNumber evidence="1">2.5.1.18</ecNumber>
    </recommendedName>
</protein>
<dbReference type="EC" id="2.5.1.18" evidence="1"/>
<sequence length="128" mass="14309">MAPVSTSLDFMRYGPAQEDEVHSGGNPRWLIATDLTMPAYKLNYFDVRGRGEVIRLTFVCAGVEFEDNRVSFEDWPALKPSEFASSRLATVHTAICAPCQVVRTRVQMAAWMGKSHEKFVVPSSGPRE</sequence>
<dbReference type="PANTHER" id="PTHR11571:SF224">
    <property type="entry name" value="HEMATOPOIETIC PROSTAGLANDIN D SYNTHASE"/>
    <property type="match status" value="1"/>
</dbReference>
<comment type="caution">
    <text evidence="5">The sequence shown here is derived from an EMBL/GenBank/DDBJ whole genome shotgun (WGS) entry which is preliminary data.</text>
</comment>
<dbReference type="PANTHER" id="PTHR11571">
    <property type="entry name" value="GLUTATHIONE S-TRANSFERASE"/>
    <property type="match status" value="1"/>
</dbReference>
<comment type="catalytic activity">
    <reaction evidence="3">
        <text>RX + glutathione = an S-substituted glutathione + a halide anion + H(+)</text>
        <dbReference type="Rhea" id="RHEA:16437"/>
        <dbReference type="ChEBI" id="CHEBI:15378"/>
        <dbReference type="ChEBI" id="CHEBI:16042"/>
        <dbReference type="ChEBI" id="CHEBI:17792"/>
        <dbReference type="ChEBI" id="CHEBI:57925"/>
        <dbReference type="ChEBI" id="CHEBI:90779"/>
        <dbReference type="EC" id="2.5.1.18"/>
    </reaction>
</comment>
<dbReference type="Proteomes" id="UP000762676">
    <property type="component" value="Unassembled WGS sequence"/>
</dbReference>
<proteinExistence type="predicted"/>
<gene>
    <name evidence="5" type="ORF">ElyMa_000419000</name>
</gene>
<evidence type="ECO:0000256" key="2">
    <source>
        <dbReference type="ARBA" id="ARBA00022679"/>
    </source>
</evidence>
<dbReference type="AlphaFoldDB" id="A0AAV4FM34"/>
<dbReference type="GO" id="GO:0006749">
    <property type="term" value="P:glutathione metabolic process"/>
    <property type="evidence" value="ECO:0007669"/>
    <property type="project" value="TreeGrafter"/>
</dbReference>
<reference evidence="5 6" key="1">
    <citation type="journal article" date="2021" name="Elife">
        <title>Chloroplast acquisition without the gene transfer in kleptoplastic sea slugs, Plakobranchus ocellatus.</title>
        <authorList>
            <person name="Maeda T."/>
            <person name="Takahashi S."/>
            <person name="Yoshida T."/>
            <person name="Shimamura S."/>
            <person name="Takaki Y."/>
            <person name="Nagai Y."/>
            <person name="Toyoda A."/>
            <person name="Suzuki Y."/>
            <person name="Arimoto A."/>
            <person name="Ishii H."/>
            <person name="Satoh N."/>
            <person name="Nishiyama T."/>
            <person name="Hasebe M."/>
            <person name="Maruyama T."/>
            <person name="Minagawa J."/>
            <person name="Obokata J."/>
            <person name="Shigenobu S."/>
        </authorList>
    </citation>
    <scope>NUCLEOTIDE SEQUENCE [LARGE SCALE GENOMIC DNA]</scope>
</reference>